<dbReference type="EMBL" id="NVXX01000014">
    <property type="protein sequence ID" value="PKH21533.1"/>
    <property type="molecule type" value="Genomic_DNA"/>
</dbReference>
<evidence type="ECO:0000313" key="4">
    <source>
        <dbReference type="Proteomes" id="UP000233564"/>
    </source>
</evidence>
<dbReference type="SUPFAM" id="SSF75304">
    <property type="entry name" value="Amidase signature (AS) enzymes"/>
    <property type="match status" value="1"/>
</dbReference>
<dbReference type="Gene3D" id="3.90.1300.10">
    <property type="entry name" value="Amidase signature (AS) domain"/>
    <property type="match status" value="1"/>
</dbReference>
<sequence length="468" mass="50026">MTYMCLEIRQSSCYPPVYAGGFSLMAQPHGFFQGKTVAELSRQVRNQEVRCVQLTQAALDAIHQLNPAINAFVSLNVAEALHTAQLLDREIDEGQYRGPLHGIPIAIKDNIDTRGMPTTYGSHLFQNHWPTADARCVAQLRTAGAVVVGKTLTSEFALGPTGEFSFQGPSHNPHDLNRVTGGSSAGSAAAVAGGMVPIAIGTDTAGSIRIPASFCGVVGFKPSYGRISLEGVYPVSATLDHVGPLAQCVEDIAILLEVLSVSPISCVKPADKPRAVWVDPKAIHDVDERVLACCRARFHAIFGTEQRAVDFEALIPAVQSAFKTILLAEAYAVHSAYLEDEGSHFSSELRTRLASGKAISAWQYLNALGSRKLLQSQVAELFKATDLLVMPSTAITPPRFGLKRVTVNGVEHPIREAINGLTSVWNLLGLPAINVPAGTVDGLPCGLQIIAGPNQDEKLLAWLAALQV</sequence>
<reference evidence="3 4" key="1">
    <citation type="submission" date="2017-08" db="EMBL/GenBank/DDBJ databases">
        <authorList>
            <person name="de Groot N.N."/>
        </authorList>
    </citation>
    <scope>NUCLEOTIDE SEQUENCE [LARGE SCALE GENOMIC DNA]</scope>
    <source>
        <strain evidence="3 4">PfR 37</strain>
    </source>
</reference>
<dbReference type="InterPro" id="IPR023631">
    <property type="entry name" value="Amidase_dom"/>
</dbReference>
<accession>A0A2N1E7T2</accession>
<evidence type="ECO:0000313" key="3">
    <source>
        <dbReference type="EMBL" id="PKH21533.1"/>
    </source>
</evidence>
<dbReference type="PANTHER" id="PTHR11895:SF7">
    <property type="entry name" value="GLUTAMYL-TRNA(GLN) AMIDOTRANSFERASE SUBUNIT A, MITOCHONDRIAL"/>
    <property type="match status" value="1"/>
</dbReference>
<dbReference type="InterPro" id="IPR036928">
    <property type="entry name" value="AS_sf"/>
</dbReference>
<dbReference type="Pfam" id="PF01425">
    <property type="entry name" value="Amidase"/>
    <property type="match status" value="1"/>
</dbReference>
<comment type="caution">
    <text evidence="3">The sequence shown here is derived from an EMBL/GenBank/DDBJ whole genome shotgun (WGS) entry which is preliminary data.</text>
</comment>
<feature type="domain" description="Amidase" evidence="2">
    <location>
        <begin position="54"/>
        <end position="460"/>
    </location>
</feature>
<name>A0A2N1E7T2_PSEFL</name>
<dbReference type="AlphaFoldDB" id="A0A2N1E7T2"/>
<gene>
    <name evidence="3" type="ORF">CIB54_10695</name>
</gene>
<protein>
    <submittedName>
        <fullName evidence="3">Amidase</fullName>
    </submittedName>
</protein>
<comment type="similarity">
    <text evidence="1">Belongs to the amidase family.</text>
</comment>
<organism evidence="3 4">
    <name type="scientific">Pseudomonas fluorescens</name>
    <dbReference type="NCBI Taxonomy" id="294"/>
    <lineage>
        <taxon>Bacteria</taxon>
        <taxon>Pseudomonadati</taxon>
        <taxon>Pseudomonadota</taxon>
        <taxon>Gammaproteobacteria</taxon>
        <taxon>Pseudomonadales</taxon>
        <taxon>Pseudomonadaceae</taxon>
        <taxon>Pseudomonas</taxon>
    </lineage>
</organism>
<evidence type="ECO:0000259" key="2">
    <source>
        <dbReference type="Pfam" id="PF01425"/>
    </source>
</evidence>
<proteinExistence type="inferred from homology"/>
<evidence type="ECO:0000256" key="1">
    <source>
        <dbReference type="ARBA" id="ARBA00009199"/>
    </source>
</evidence>
<dbReference type="PANTHER" id="PTHR11895">
    <property type="entry name" value="TRANSAMIDASE"/>
    <property type="match status" value="1"/>
</dbReference>
<dbReference type="Proteomes" id="UP000233564">
    <property type="component" value="Unassembled WGS sequence"/>
</dbReference>
<dbReference type="InterPro" id="IPR000120">
    <property type="entry name" value="Amidase"/>
</dbReference>
<dbReference type="GO" id="GO:0003824">
    <property type="term" value="F:catalytic activity"/>
    <property type="evidence" value="ECO:0007669"/>
    <property type="project" value="InterPro"/>
</dbReference>